<keyword evidence="3" id="KW-1003">Cell membrane</keyword>
<dbReference type="STRING" id="1552.A7L45_19790"/>
<dbReference type="InterPro" id="IPR001127">
    <property type="entry name" value="PTS_EIIA_1_perm"/>
</dbReference>
<evidence type="ECO:0000256" key="7">
    <source>
        <dbReference type="ARBA" id="ARBA00022692"/>
    </source>
</evidence>
<evidence type="ECO:0000256" key="10">
    <source>
        <dbReference type="ARBA" id="ARBA00023136"/>
    </source>
</evidence>
<keyword evidence="6" id="KW-0598">Phosphotransferase system</keyword>
<dbReference type="GO" id="GO:0008982">
    <property type="term" value="F:protein-N(PI)-phosphohistidine-sugar phosphotransferase activity"/>
    <property type="evidence" value="ECO:0007669"/>
    <property type="project" value="InterPro"/>
</dbReference>
<evidence type="ECO:0000256" key="8">
    <source>
        <dbReference type="ARBA" id="ARBA00022777"/>
    </source>
</evidence>
<dbReference type="InterPro" id="IPR011297">
    <property type="entry name" value="PTS_IIABC_b_glu"/>
</dbReference>
<sequence length="613" mass="65197">MDYNNLASQILKLVGGEKNVLSVVHCATRLRFKLRDKKKANKIELEKTNGVLSVVESGGQFQVVIGSDVSDVYKEIMKIASFGVKSDSEDEVTEKESVSSKIFGVISGSFSPLIPALAGSGMLKALLTVLTMTGLLSVHSGTYSILSAAANAIFYFLPIFLGITCAIKLEANPYVGGIIGAALLEPNITALLLVGKTTSFIGIPVVLMNYSSTVFPIFIAVSIFAVFERLLKKVIYKDVQMFLVPMISMMVMVPLTVIAFGPFGVYAGNAIGAGVTFLSGKSGILTGAVMGTAWTFLTVLGLHWGLVPIILSNIASGGDPIYAMAAAAVFAQMGLAFGIFVKTKDKELKTLSGAALLPALLSGVTEPIIYGLLLRFKRTIPYVAIAGAIGGAVSGVLGVQEKVFAFPSVLSTPAFSPMPMYVIAMAVPFIMVALLIIIFGYESKDKRIKANDELNDGDKSLLLKKEIIVSPLTGEVKSLSFVNDPVFSAGTMGKGIAIEPTIGEVVSPVNGTIKAIFPTKHAVGIMSDGGAEILIHIGLNTVQLEGKYFTQIAKQEDRVKKGDLLVKFDIDKIKEAGYEVITPIIITNTDNYSDVLASNIKQIKKGETLLTII</sequence>
<feature type="transmembrane region" description="Helical" evidence="12">
    <location>
        <begin position="239"/>
        <end position="263"/>
    </location>
</feature>
<evidence type="ECO:0000313" key="17">
    <source>
        <dbReference type="Proteomes" id="UP000182569"/>
    </source>
</evidence>
<dbReference type="Pfam" id="PF02378">
    <property type="entry name" value="PTS_EIIC"/>
    <property type="match status" value="1"/>
</dbReference>
<gene>
    <name evidence="16" type="ORF">A7L45_19790</name>
</gene>
<proteinExistence type="predicted"/>
<dbReference type="Proteomes" id="UP000182569">
    <property type="component" value="Chromosome"/>
</dbReference>
<dbReference type="KEGG" id="ceu:A7L45_19790"/>
<dbReference type="GO" id="GO:0016301">
    <property type="term" value="F:kinase activity"/>
    <property type="evidence" value="ECO:0007669"/>
    <property type="project" value="UniProtKB-KW"/>
</dbReference>
<dbReference type="InterPro" id="IPR018113">
    <property type="entry name" value="PTrfase_EIIB_Cys"/>
</dbReference>
<dbReference type="InterPro" id="IPR050558">
    <property type="entry name" value="PTS_Sugar-Specific_Components"/>
</dbReference>
<dbReference type="OrthoDB" id="92465at2"/>
<evidence type="ECO:0000259" key="15">
    <source>
        <dbReference type="PROSITE" id="PS51103"/>
    </source>
</evidence>
<feature type="domain" description="PTS EIIA type-1" evidence="13">
    <location>
        <begin position="484"/>
        <end position="588"/>
    </location>
</feature>
<dbReference type="Gene3D" id="2.70.70.10">
    <property type="entry name" value="Glucose Permease (Domain IIA)"/>
    <property type="match status" value="1"/>
</dbReference>
<dbReference type="InterPro" id="IPR003352">
    <property type="entry name" value="PTS_EIIC"/>
</dbReference>
<dbReference type="GO" id="GO:0005886">
    <property type="term" value="C:plasma membrane"/>
    <property type="evidence" value="ECO:0007669"/>
    <property type="project" value="UniProtKB-SubCell"/>
</dbReference>
<evidence type="ECO:0000256" key="4">
    <source>
        <dbReference type="ARBA" id="ARBA00022597"/>
    </source>
</evidence>
<evidence type="ECO:0000259" key="13">
    <source>
        <dbReference type="PROSITE" id="PS51093"/>
    </source>
</evidence>
<evidence type="ECO:0000256" key="9">
    <source>
        <dbReference type="ARBA" id="ARBA00022989"/>
    </source>
</evidence>
<dbReference type="AlphaFoldDB" id="A0A1J0GLD3"/>
<dbReference type="CDD" id="cd00212">
    <property type="entry name" value="PTS_IIB_glc"/>
    <property type="match status" value="1"/>
</dbReference>
<dbReference type="Pfam" id="PF00367">
    <property type="entry name" value="PTS_EIIB"/>
    <property type="match status" value="1"/>
</dbReference>
<evidence type="ECO:0000256" key="2">
    <source>
        <dbReference type="ARBA" id="ARBA00022448"/>
    </source>
</evidence>
<dbReference type="NCBIfam" id="TIGR01995">
    <property type="entry name" value="PTS-II-ABC-beta"/>
    <property type="match status" value="1"/>
</dbReference>
<feature type="transmembrane region" description="Helical" evidence="12">
    <location>
        <begin position="143"/>
        <end position="167"/>
    </location>
</feature>
<dbReference type="PROSITE" id="PS00371">
    <property type="entry name" value="PTS_EIIA_TYPE_1_HIS"/>
    <property type="match status" value="1"/>
</dbReference>
<dbReference type="GO" id="GO:0009401">
    <property type="term" value="P:phosphoenolpyruvate-dependent sugar phosphotransferase system"/>
    <property type="evidence" value="ECO:0007669"/>
    <property type="project" value="UniProtKB-KW"/>
</dbReference>
<dbReference type="SUPFAM" id="SSF55604">
    <property type="entry name" value="Glucose permease domain IIB"/>
    <property type="match status" value="1"/>
</dbReference>
<dbReference type="Gene3D" id="3.30.1360.60">
    <property type="entry name" value="Glucose permease domain IIB"/>
    <property type="match status" value="1"/>
</dbReference>
<feature type="active site" description="Phosphocysteine intermediate; for EIIB activity" evidence="11">
    <location>
        <position position="26"/>
    </location>
</feature>
<keyword evidence="2" id="KW-0813">Transport</keyword>
<keyword evidence="10 12" id="KW-0472">Membrane</keyword>
<dbReference type="InterPro" id="IPR001996">
    <property type="entry name" value="PTS_IIB_1"/>
</dbReference>
<dbReference type="InterPro" id="IPR013013">
    <property type="entry name" value="PTS_EIIC_1"/>
</dbReference>
<evidence type="ECO:0000256" key="1">
    <source>
        <dbReference type="ARBA" id="ARBA00004651"/>
    </source>
</evidence>
<dbReference type="PROSITE" id="PS51093">
    <property type="entry name" value="PTS_EIIA_TYPE_1"/>
    <property type="match status" value="1"/>
</dbReference>
<feature type="transmembrane region" description="Helical" evidence="12">
    <location>
        <begin position="420"/>
        <end position="441"/>
    </location>
</feature>
<keyword evidence="4" id="KW-0762">Sugar transport</keyword>
<feature type="transmembrane region" description="Helical" evidence="12">
    <location>
        <begin position="380"/>
        <end position="400"/>
    </location>
</feature>
<evidence type="ECO:0000256" key="5">
    <source>
        <dbReference type="ARBA" id="ARBA00022679"/>
    </source>
</evidence>
<evidence type="ECO:0000256" key="11">
    <source>
        <dbReference type="PROSITE-ProRule" id="PRU00421"/>
    </source>
</evidence>
<evidence type="ECO:0000256" key="6">
    <source>
        <dbReference type="ARBA" id="ARBA00022683"/>
    </source>
</evidence>
<dbReference type="NCBIfam" id="TIGR00830">
    <property type="entry name" value="PTBA"/>
    <property type="match status" value="1"/>
</dbReference>
<reference evidence="17" key="1">
    <citation type="journal article" date="2016" name="Front. Microbiol.">
        <title>Complete Genome Sequence of Clostridium estertheticum DSM 8809, a Microbe Identified in Spoiled Vacuum Packed Beef.</title>
        <authorList>
            <person name="Yu Z."/>
            <person name="Gunn L."/>
            <person name="Brennan E."/>
            <person name="Reid R."/>
            <person name="Wall P.G."/>
            <person name="Gaora O.P."/>
            <person name="Hurley D."/>
            <person name="Bolton D."/>
            <person name="Fanning S."/>
        </authorList>
    </citation>
    <scope>NUCLEOTIDE SEQUENCE [LARGE SCALE GENOMIC DNA]</scope>
    <source>
        <strain evidence="17">DSM 8809</strain>
    </source>
</reference>
<keyword evidence="17" id="KW-1185">Reference proteome</keyword>
<dbReference type="InterPro" id="IPR036878">
    <property type="entry name" value="Glu_permease_IIB"/>
</dbReference>
<dbReference type="PROSITE" id="PS51098">
    <property type="entry name" value="PTS_EIIB_TYPE_1"/>
    <property type="match status" value="1"/>
</dbReference>
<dbReference type="SUPFAM" id="SSF51261">
    <property type="entry name" value="Duplicated hybrid motif"/>
    <property type="match status" value="1"/>
</dbReference>
<feature type="transmembrane region" description="Helical" evidence="12">
    <location>
        <begin position="321"/>
        <end position="341"/>
    </location>
</feature>
<feature type="transmembrane region" description="Helical" evidence="12">
    <location>
        <begin position="283"/>
        <end position="309"/>
    </location>
</feature>
<dbReference type="Pfam" id="PF00358">
    <property type="entry name" value="PTS_EIIA_1"/>
    <property type="match status" value="1"/>
</dbReference>
<name>A0A1J0GLD3_9CLOT</name>
<keyword evidence="9 12" id="KW-1133">Transmembrane helix</keyword>
<dbReference type="PROSITE" id="PS01035">
    <property type="entry name" value="PTS_EIIB_TYPE_1_CYS"/>
    <property type="match status" value="1"/>
</dbReference>
<dbReference type="EMBL" id="CP015756">
    <property type="protein sequence ID" value="APC42139.1"/>
    <property type="molecule type" value="Genomic_DNA"/>
</dbReference>
<feature type="domain" description="PTS EIIB type-1" evidence="14">
    <location>
        <begin position="4"/>
        <end position="86"/>
    </location>
</feature>
<comment type="subcellular location">
    <subcellularLocation>
        <location evidence="1">Cell membrane</location>
        <topology evidence="1">Multi-pass membrane protein</topology>
    </subcellularLocation>
</comment>
<dbReference type="RefSeq" id="WP_071614430.1">
    <property type="nucleotide sequence ID" value="NZ_CP015756.1"/>
</dbReference>
<feature type="domain" description="PTS EIIC type-1" evidence="15">
    <location>
        <begin position="104"/>
        <end position="453"/>
    </location>
</feature>
<feature type="transmembrane region" description="Helical" evidence="12">
    <location>
        <begin position="174"/>
        <end position="194"/>
    </location>
</feature>
<dbReference type="FunFam" id="2.70.70.10:FF:000001">
    <property type="entry name" value="PTS system glucose-specific IIA component"/>
    <property type="match status" value="1"/>
</dbReference>
<dbReference type="PANTHER" id="PTHR30175:SF1">
    <property type="entry name" value="PTS SYSTEM ARBUTIN-, CELLOBIOSE-, AND SALICIN-SPECIFIC EIIBC COMPONENT-RELATED"/>
    <property type="match status" value="1"/>
</dbReference>
<dbReference type="CDD" id="cd00210">
    <property type="entry name" value="PTS_IIA_glc"/>
    <property type="match status" value="1"/>
</dbReference>
<dbReference type="PANTHER" id="PTHR30175">
    <property type="entry name" value="PHOSPHOTRANSFERASE SYSTEM TRANSPORT PROTEIN"/>
    <property type="match status" value="1"/>
</dbReference>
<protein>
    <submittedName>
        <fullName evidence="16">PTS beta-glucoside transporter subunit EIIBCA</fullName>
    </submittedName>
</protein>
<evidence type="ECO:0000256" key="3">
    <source>
        <dbReference type="ARBA" id="ARBA00022475"/>
    </source>
</evidence>
<dbReference type="FunFam" id="3.30.1360.60:FF:000001">
    <property type="entry name" value="PTS system glucose-specific IIBC component PtsG"/>
    <property type="match status" value="1"/>
</dbReference>
<evidence type="ECO:0000313" key="16">
    <source>
        <dbReference type="EMBL" id="APC42139.1"/>
    </source>
</evidence>
<feature type="transmembrane region" description="Helical" evidence="12">
    <location>
        <begin position="200"/>
        <end position="227"/>
    </location>
</feature>
<organism evidence="16 17">
    <name type="scientific">Clostridium estertheticum subsp. estertheticum</name>
    <dbReference type="NCBI Taxonomy" id="1552"/>
    <lineage>
        <taxon>Bacteria</taxon>
        <taxon>Bacillati</taxon>
        <taxon>Bacillota</taxon>
        <taxon>Clostridia</taxon>
        <taxon>Eubacteriales</taxon>
        <taxon>Clostridiaceae</taxon>
        <taxon>Clostridium</taxon>
    </lineage>
</organism>
<accession>A0A1J0GLD3</accession>
<evidence type="ECO:0000256" key="12">
    <source>
        <dbReference type="SAM" id="Phobius"/>
    </source>
</evidence>
<keyword evidence="8" id="KW-0418">Kinase</keyword>
<feature type="transmembrane region" description="Helical" evidence="12">
    <location>
        <begin position="353"/>
        <end position="373"/>
    </location>
</feature>
<keyword evidence="7 12" id="KW-0812">Transmembrane</keyword>
<dbReference type="PROSITE" id="PS51103">
    <property type="entry name" value="PTS_EIIC_TYPE_1"/>
    <property type="match status" value="1"/>
</dbReference>
<dbReference type="InterPro" id="IPR011055">
    <property type="entry name" value="Dup_hybrid_motif"/>
</dbReference>
<evidence type="ECO:0000259" key="14">
    <source>
        <dbReference type="PROSITE" id="PS51098"/>
    </source>
</evidence>
<keyword evidence="5" id="KW-0808">Transferase</keyword>